<evidence type="ECO:0000259" key="5">
    <source>
        <dbReference type="PROSITE" id="PS50158"/>
    </source>
</evidence>
<dbReference type="InterPro" id="IPR012677">
    <property type="entry name" value="Nucleotide-bd_a/b_plait_sf"/>
</dbReference>
<keyword evidence="2" id="KW-0862">Zinc</keyword>
<feature type="domain" description="CCHC-type" evidence="5">
    <location>
        <begin position="172"/>
        <end position="186"/>
    </location>
</feature>
<dbReference type="RefSeq" id="XP_050519088.1">
    <property type="nucleotide sequence ID" value="XM_050663131.1"/>
</dbReference>
<keyword evidence="2" id="KW-0863">Zinc-finger</keyword>
<dbReference type="SMART" id="SM00360">
    <property type="entry name" value="RRM"/>
    <property type="match status" value="2"/>
</dbReference>
<dbReference type="InterPro" id="IPR001878">
    <property type="entry name" value="Znf_CCHC"/>
</dbReference>
<feature type="domain" description="RRM" evidence="4">
    <location>
        <begin position="89"/>
        <end position="159"/>
    </location>
</feature>
<sequence>MASFSNAGTFKIFIGNLSKNIGVAELSPLFENYGTVVECSIIKNYGFVRMENATDGWVAINNLNGHILKGRPMKCEPAKGRNAPLPPTTKIFVGNLRDNTKAPQIRELFEQYGTVVECDIIRNYGFVHLHCSGIVDRAVRALNGTMVGGQRMTVKLATSRLRRRPGWGASNRCYKCGRSGHCAKQCHVPYPKGMGAARYPYPLSPSPPMLLE</sequence>
<evidence type="ECO:0000259" key="4">
    <source>
        <dbReference type="PROSITE" id="PS50102"/>
    </source>
</evidence>
<dbReference type="InterPro" id="IPR050502">
    <property type="entry name" value="Euk_RNA-bind_prot"/>
</dbReference>
<dbReference type="PROSITE" id="PS50158">
    <property type="entry name" value="ZF_CCHC"/>
    <property type="match status" value="1"/>
</dbReference>
<dbReference type="SUPFAM" id="SSF54928">
    <property type="entry name" value="RNA-binding domain, RBD"/>
    <property type="match status" value="2"/>
</dbReference>
<dbReference type="GeneID" id="126893176"/>
<dbReference type="Proteomes" id="UP001652700">
    <property type="component" value="Unplaced"/>
</dbReference>
<dbReference type="Gene3D" id="4.10.60.10">
    <property type="entry name" value="Zinc finger, CCHC-type"/>
    <property type="match status" value="1"/>
</dbReference>
<keyword evidence="2" id="KW-0479">Metal-binding</keyword>
<evidence type="ECO:0000256" key="1">
    <source>
        <dbReference type="ARBA" id="ARBA00022884"/>
    </source>
</evidence>
<dbReference type="EnsemblMetazoa" id="XM_050663131.1">
    <property type="protein sequence ID" value="XP_050519088.1"/>
    <property type="gene ID" value="LOC126893176"/>
</dbReference>
<dbReference type="PROSITE" id="PS50102">
    <property type="entry name" value="RRM"/>
    <property type="match status" value="2"/>
</dbReference>
<proteinExistence type="predicted"/>
<accession>A0ABM5L9H6</accession>
<feature type="domain" description="RRM" evidence="4">
    <location>
        <begin position="10"/>
        <end position="80"/>
    </location>
</feature>
<keyword evidence="1 3" id="KW-0694">RNA-binding</keyword>
<dbReference type="PANTHER" id="PTHR48025">
    <property type="entry name" value="OS02G0815200 PROTEIN"/>
    <property type="match status" value="1"/>
</dbReference>
<evidence type="ECO:0008006" key="8">
    <source>
        <dbReference type="Google" id="ProtNLM"/>
    </source>
</evidence>
<organism evidence="6 7">
    <name type="scientific">Diabrotica virgifera virgifera</name>
    <name type="common">western corn rootworm</name>
    <dbReference type="NCBI Taxonomy" id="50390"/>
    <lineage>
        <taxon>Eukaryota</taxon>
        <taxon>Metazoa</taxon>
        <taxon>Ecdysozoa</taxon>
        <taxon>Arthropoda</taxon>
        <taxon>Hexapoda</taxon>
        <taxon>Insecta</taxon>
        <taxon>Pterygota</taxon>
        <taxon>Neoptera</taxon>
        <taxon>Endopterygota</taxon>
        <taxon>Coleoptera</taxon>
        <taxon>Polyphaga</taxon>
        <taxon>Cucujiformia</taxon>
        <taxon>Chrysomeloidea</taxon>
        <taxon>Chrysomelidae</taxon>
        <taxon>Galerucinae</taxon>
        <taxon>Diabroticina</taxon>
        <taxon>Diabroticites</taxon>
        <taxon>Diabrotica</taxon>
    </lineage>
</organism>
<evidence type="ECO:0000313" key="7">
    <source>
        <dbReference type="Proteomes" id="UP001652700"/>
    </source>
</evidence>
<evidence type="ECO:0000313" key="6">
    <source>
        <dbReference type="EnsemblMetazoa" id="XP_050519088.1"/>
    </source>
</evidence>
<dbReference type="CDD" id="cd12343">
    <property type="entry name" value="RRM1_2_CoAA_like"/>
    <property type="match status" value="1"/>
</dbReference>
<dbReference type="PANTHER" id="PTHR48025:SF1">
    <property type="entry name" value="RRM DOMAIN-CONTAINING PROTEIN"/>
    <property type="match status" value="1"/>
</dbReference>
<reference evidence="6" key="1">
    <citation type="submission" date="2025-05" db="UniProtKB">
        <authorList>
            <consortium name="EnsemblMetazoa"/>
        </authorList>
    </citation>
    <scope>IDENTIFICATION</scope>
</reference>
<dbReference type="InterPro" id="IPR000504">
    <property type="entry name" value="RRM_dom"/>
</dbReference>
<dbReference type="Gene3D" id="3.30.70.330">
    <property type="match status" value="2"/>
</dbReference>
<evidence type="ECO:0000256" key="3">
    <source>
        <dbReference type="PROSITE-ProRule" id="PRU00176"/>
    </source>
</evidence>
<protein>
    <recommendedName>
        <fullName evidence="8">RNA-binding protein lark-like</fullName>
    </recommendedName>
</protein>
<dbReference type="Pfam" id="PF00076">
    <property type="entry name" value="RRM_1"/>
    <property type="match status" value="2"/>
</dbReference>
<dbReference type="InterPro" id="IPR035979">
    <property type="entry name" value="RBD_domain_sf"/>
</dbReference>
<name>A0ABM5L9H6_DIAVI</name>
<evidence type="ECO:0000256" key="2">
    <source>
        <dbReference type="PROSITE-ProRule" id="PRU00047"/>
    </source>
</evidence>
<keyword evidence="7" id="KW-1185">Reference proteome</keyword>